<feature type="compositionally biased region" description="Polar residues" evidence="1">
    <location>
        <begin position="107"/>
        <end position="129"/>
    </location>
</feature>
<feature type="region of interest" description="Disordered" evidence="1">
    <location>
        <begin position="23"/>
        <end position="129"/>
    </location>
</feature>
<evidence type="ECO:0000256" key="1">
    <source>
        <dbReference type="SAM" id="MobiDB-lite"/>
    </source>
</evidence>
<organism evidence="3 4">
    <name type="scientific">Modicisalibacter luteus</name>
    <dbReference type="NCBI Taxonomy" id="453962"/>
    <lineage>
        <taxon>Bacteria</taxon>
        <taxon>Pseudomonadati</taxon>
        <taxon>Pseudomonadota</taxon>
        <taxon>Gammaproteobacteria</taxon>
        <taxon>Oceanospirillales</taxon>
        <taxon>Halomonadaceae</taxon>
        <taxon>Modicisalibacter</taxon>
    </lineage>
</organism>
<feature type="compositionally biased region" description="Polar residues" evidence="1">
    <location>
        <begin position="36"/>
        <end position="52"/>
    </location>
</feature>
<gene>
    <name evidence="3" type="ORF">ACFOEI_06580</name>
</gene>
<reference evidence="4" key="1">
    <citation type="journal article" date="2019" name="Int. J. Syst. Evol. Microbiol.">
        <title>The Global Catalogue of Microorganisms (GCM) 10K type strain sequencing project: providing services to taxonomists for standard genome sequencing and annotation.</title>
        <authorList>
            <consortium name="The Broad Institute Genomics Platform"/>
            <consortium name="The Broad Institute Genome Sequencing Center for Infectious Disease"/>
            <person name="Wu L."/>
            <person name="Ma J."/>
        </authorList>
    </citation>
    <scope>NUCLEOTIDE SEQUENCE [LARGE SCALE GENOMIC DNA]</scope>
    <source>
        <strain evidence="4">KCTC 12847</strain>
    </source>
</reference>
<dbReference type="RefSeq" id="WP_019017174.1">
    <property type="nucleotide sequence ID" value="NZ_BMXD01000003.1"/>
</dbReference>
<keyword evidence="4" id="KW-1185">Reference proteome</keyword>
<evidence type="ECO:0000313" key="3">
    <source>
        <dbReference type="EMBL" id="MFC3291730.1"/>
    </source>
</evidence>
<comment type="caution">
    <text evidence="3">The sequence shown here is derived from an EMBL/GenBank/DDBJ whole genome shotgun (WGS) entry which is preliminary data.</text>
</comment>
<dbReference type="EMBL" id="JBHRUH010000012">
    <property type="protein sequence ID" value="MFC3291730.1"/>
    <property type="molecule type" value="Genomic_DNA"/>
</dbReference>
<feature type="compositionally biased region" description="Polar residues" evidence="1">
    <location>
        <begin position="62"/>
        <end position="79"/>
    </location>
</feature>
<protein>
    <submittedName>
        <fullName evidence="3">Uncharacterized protein</fullName>
    </submittedName>
</protein>
<sequence>MKGIYSALIAAVLFGSAGAALANDTPRANDEVPSGPTENLSTQTGSANTQAGDTAVKGGTAQDPNLDNGGSSSAQGSTMKNDEEYRVKTEEPRADGEIPSGPDDDMSTQTGSANTEAGDTEVQGGSATQ</sequence>
<keyword evidence="2" id="KW-0732">Signal</keyword>
<feature type="chain" id="PRO_5047538835" evidence="2">
    <location>
        <begin position="23"/>
        <end position="129"/>
    </location>
</feature>
<evidence type="ECO:0000313" key="4">
    <source>
        <dbReference type="Proteomes" id="UP001595640"/>
    </source>
</evidence>
<dbReference type="Proteomes" id="UP001595640">
    <property type="component" value="Unassembled WGS sequence"/>
</dbReference>
<feature type="signal peptide" evidence="2">
    <location>
        <begin position="1"/>
        <end position="22"/>
    </location>
</feature>
<proteinExistence type="predicted"/>
<feature type="compositionally biased region" description="Basic and acidic residues" evidence="1">
    <location>
        <begin position="80"/>
        <end position="96"/>
    </location>
</feature>
<name>A0ABV7LZN2_9GAMM</name>
<evidence type="ECO:0000256" key="2">
    <source>
        <dbReference type="SAM" id="SignalP"/>
    </source>
</evidence>
<accession>A0ABV7LZN2</accession>